<organism evidence="1 2">
    <name type="scientific">Mesoplasma syrphidae</name>
    <dbReference type="NCBI Taxonomy" id="225999"/>
    <lineage>
        <taxon>Bacteria</taxon>
        <taxon>Bacillati</taxon>
        <taxon>Mycoplasmatota</taxon>
        <taxon>Mollicutes</taxon>
        <taxon>Entomoplasmatales</taxon>
        <taxon>Entomoplasmataceae</taxon>
        <taxon>Mesoplasma</taxon>
    </lineage>
</organism>
<dbReference type="AlphaFoldDB" id="A0A2K9C630"/>
<protein>
    <submittedName>
        <fullName evidence="1">Uncharacterized protein</fullName>
    </submittedName>
</protein>
<evidence type="ECO:0000313" key="2">
    <source>
        <dbReference type="Proteomes" id="UP000233419"/>
    </source>
</evidence>
<dbReference type="OrthoDB" id="391816at2"/>
<dbReference type="Proteomes" id="UP000233419">
    <property type="component" value="Chromosome"/>
</dbReference>
<proteinExistence type="predicted"/>
<dbReference type="RefSeq" id="WP_027048563.1">
    <property type="nucleotide sequence ID" value="NZ_CP025257.1"/>
</dbReference>
<keyword evidence="2" id="KW-1185">Reference proteome</keyword>
<gene>
    <name evidence="1" type="ORF">CXP39_02970</name>
</gene>
<reference evidence="1 2" key="1">
    <citation type="submission" date="2017-12" db="EMBL/GenBank/DDBJ databases">
        <title>Mesoplasma syrphidae YJS, Complete Genome.</title>
        <authorList>
            <person name="Knight T.F."/>
            <person name="Citino T."/>
            <person name="Rubinstein R."/>
            <person name="Neuschaefer Z."/>
        </authorList>
    </citation>
    <scope>NUCLEOTIDE SEQUENCE [LARGE SCALE GENOMIC DNA]</scope>
    <source>
        <strain evidence="1 2">YJS</strain>
    </source>
</reference>
<sequence>MCEIIFKNDQEKYEYEKYAYLKGKEYYHYIARQLNNFNYSCVASAIRYDLRLRYDLYHYIGLVEDMLKARVIDNKLDDDYTLENFLEKNTKTSLNEINQIIIKTHANLEYETKENLEMIRELRNKIAHFTPLIFESKTEVEEKIKALALVIPQSHKQKFIQAIKNCQKNLDIPDKSILIKL</sequence>
<dbReference type="EMBL" id="CP025257">
    <property type="protein sequence ID" value="AUF83747.1"/>
    <property type="molecule type" value="Genomic_DNA"/>
</dbReference>
<evidence type="ECO:0000313" key="1">
    <source>
        <dbReference type="EMBL" id="AUF83747.1"/>
    </source>
</evidence>
<name>A0A2K9C630_9MOLU</name>
<accession>A0A2K9C630</accession>
<dbReference type="KEGG" id="msyr:CXP39_02970"/>